<keyword evidence="3" id="KW-1185">Reference proteome</keyword>
<dbReference type="Gene3D" id="1.10.1220.10">
    <property type="entry name" value="Met repressor-like"/>
    <property type="match status" value="1"/>
</dbReference>
<sequence length="285" mass="32306">MTEARRNRHLFNADDKASFIENFTDKQTRDDYRHWLTTASLHALSRLERMELGHILTRSKKGRHFSRTERRMIDINRLIAHRYGTTIPEHDDPRDPFLFVVAHLIHAEVDNPTSRTELLGNWWASVAPWADAHQQATDTLAVMHPRRKHMTDAKAGRMLRLTIEERETLGITTMSPSDMTALAFKKRQKAIKRERDRHSAARKRANAGSRPQAASQERAEPWKALGCSRSTYFRRKAASRGETGSSPLSISGKNTTNQSQASRTTTDSVGETCDLGGGESPPTRP</sequence>
<dbReference type="EMBL" id="JAMXQS010000015">
    <property type="protein sequence ID" value="MCO6052324.1"/>
    <property type="molecule type" value="Genomic_DNA"/>
</dbReference>
<reference evidence="2 3" key="1">
    <citation type="submission" date="2022-06" db="EMBL/GenBank/DDBJ databases">
        <title>Mesorhizobium sp. strain RP14 Genome sequencing and assembly.</title>
        <authorList>
            <person name="Kim I."/>
        </authorList>
    </citation>
    <scope>NUCLEOTIDE SEQUENCE [LARGE SCALE GENOMIC DNA]</scope>
    <source>
        <strain evidence="3">RP14(2022)</strain>
    </source>
</reference>
<feature type="compositionally biased region" description="Polar residues" evidence="1">
    <location>
        <begin position="242"/>
        <end position="269"/>
    </location>
</feature>
<name>A0ABT1CBX0_9HYPH</name>
<feature type="region of interest" description="Disordered" evidence="1">
    <location>
        <begin position="236"/>
        <end position="285"/>
    </location>
</feature>
<feature type="region of interest" description="Disordered" evidence="1">
    <location>
        <begin position="185"/>
        <end position="222"/>
    </location>
</feature>
<proteinExistence type="predicted"/>
<comment type="caution">
    <text evidence="2">The sequence shown here is derived from an EMBL/GenBank/DDBJ whole genome shotgun (WGS) entry which is preliminary data.</text>
</comment>
<evidence type="ECO:0000313" key="3">
    <source>
        <dbReference type="Proteomes" id="UP001205906"/>
    </source>
</evidence>
<evidence type="ECO:0000313" key="2">
    <source>
        <dbReference type="EMBL" id="MCO6052324.1"/>
    </source>
</evidence>
<gene>
    <name evidence="2" type="ORF">NGM99_21270</name>
</gene>
<evidence type="ECO:0000256" key="1">
    <source>
        <dbReference type="SAM" id="MobiDB-lite"/>
    </source>
</evidence>
<accession>A0ABT1CBX0</accession>
<organism evidence="2 3">
    <name type="scientific">Mesorhizobium liriopis</name>
    <dbReference type="NCBI Taxonomy" id="2953882"/>
    <lineage>
        <taxon>Bacteria</taxon>
        <taxon>Pseudomonadati</taxon>
        <taxon>Pseudomonadota</taxon>
        <taxon>Alphaproteobacteria</taxon>
        <taxon>Hyphomicrobiales</taxon>
        <taxon>Phyllobacteriaceae</taxon>
        <taxon>Mesorhizobium</taxon>
    </lineage>
</organism>
<dbReference type="RefSeq" id="WP_252822733.1">
    <property type="nucleotide sequence ID" value="NZ_JAMXQS010000015.1"/>
</dbReference>
<dbReference type="Proteomes" id="UP001205906">
    <property type="component" value="Unassembled WGS sequence"/>
</dbReference>
<protein>
    <submittedName>
        <fullName evidence="2">Uncharacterized protein</fullName>
    </submittedName>
</protein>
<dbReference type="InterPro" id="IPR013321">
    <property type="entry name" value="Arc_rbn_hlx_hlx"/>
</dbReference>